<dbReference type="EMBL" id="SOSA01000509">
    <property type="protein sequence ID" value="THC90534.1"/>
    <property type="molecule type" value="Genomic_DNA"/>
</dbReference>
<gene>
    <name evidence="1" type="ORF">EYZ11_009997</name>
</gene>
<dbReference type="Proteomes" id="UP000308092">
    <property type="component" value="Unassembled WGS sequence"/>
</dbReference>
<proteinExistence type="predicted"/>
<protein>
    <submittedName>
        <fullName evidence="1">Uncharacterized protein</fullName>
    </submittedName>
</protein>
<dbReference type="VEuPathDB" id="FungiDB:EYZ11_009997"/>
<name>A0A4V3UNB4_9EURO</name>
<organism evidence="1 2">
    <name type="scientific">Aspergillus tanneri</name>
    <dbReference type="NCBI Taxonomy" id="1220188"/>
    <lineage>
        <taxon>Eukaryota</taxon>
        <taxon>Fungi</taxon>
        <taxon>Dikarya</taxon>
        <taxon>Ascomycota</taxon>
        <taxon>Pezizomycotina</taxon>
        <taxon>Eurotiomycetes</taxon>
        <taxon>Eurotiomycetidae</taxon>
        <taxon>Eurotiales</taxon>
        <taxon>Aspergillaceae</taxon>
        <taxon>Aspergillus</taxon>
        <taxon>Aspergillus subgen. Circumdati</taxon>
    </lineage>
</organism>
<evidence type="ECO:0000313" key="1">
    <source>
        <dbReference type="EMBL" id="THC90534.1"/>
    </source>
</evidence>
<comment type="caution">
    <text evidence="1">The sequence shown here is derived from an EMBL/GenBank/DDBJ whole genome shotgun (WGS) entry which is preliminary data.</text>
</comment>
<accession>A0A4V3UNB4</accession>
<keyword evidence="2" id="KW-1185">Reference proteome</keyword>
<reference evidence="1 2" key="1">
    <citation type="submission" date="2019-03" db="EMBL/GenBank/DDBJ databases">
        <title>The genome sequence of a newly discovered highly antifungal drug resistant Aspergillus species, Aspergillus tanneri NIH 1004.</title>
        <authorList>
            <person name="Mounaud S."/>
            <person name="Singh I."/>
            <person name="Joardar V."/>
            <person name="Pakala S."/>
            <person name="Pakala S."/>
            <person name="Venepally P."/>
            <person name="Hoover J."/>
            <person name="Nierman W."/>
            <person name="Chung J."/>
            <person name="Losada L."/>
        </authorList>
    </citation>
    <scope>NUCLEOTIDE SEQUENCE [LARGE SCALE GENOMIC DNA]</scope>
    <source>
        <strain evidence="1 2">NIH1004</strain>
    </source>
</reference>
<evidence type="ECO:0000313" key="2">
    <source>
        <dbReference type="Proteomes" id="UP000308092"/>
    </source>
</evidence>
<sequence length="42" mass="4687">MAYFLGLEAVVRQLLGTVEVNTRDYTIETTLAWAADNGHEMS</sequence>
<dbReference type="AlphaFoldDB" id="A0A4V3UNB4"/>